<dbReference type="Pfam" id="PF11255">
    <property type="entry name" value="DUF3054"/>
    <property type="match status" value="1"/>
</dbReference>
<keyword evidence="1" id="KW-0472">Membrane</keyword>
<keyword evidence="1" id="KW-0812">Transmembrane</keyword>
<dbReference type="Proteomes" id="UP000287171">
    <property type="component" value="Unassembled WGS sequence"/>
</dbReference>
<evidence type="ECO:0000256" key="1">
    <source>
        <dbReference type="SAM" id="Phobius"/>
    </source>
</evidence>
<feature type="transmembrane region" description="Helical" evidence="1">
    <location>
        <begin position="99"/>
        <end position="116"/>
    </location>
</feature>
<dbReference type="PANTHER" id="PTHR35283">
    <property type="entry name" value="T12C22.21 PROTEIN"/>
    <property type="match status" value="1"/>
</dbReference>
<dbReference type="AlphaFoldDB" id="A0A402B3G5"/>
<evidence type="ECO:0000313" key="3">
    <source>
        <dbReference type="Proteomes" id="UP000287171"/>
    </source>
</evidence>
<dbReference type="RefSeq" id="WP_126626418.1">
    <property type="nucleotide sequence ID" value="NZ_BIFT01000001.1"/>
</dbReference>
<accession>A0A402B3G5</accession>
<gene>
    <name evidence="2" type="ORF">KDA_13700</name>
</gene>
<feature type="transmembrane region" description="Helical" evidence="1">
    <location>
        <begin position="58"/>
        <end position="79"/>
    </location>
</feature>
<feature type="transmembrane region" description="Helical" evidence="1">
    <location>
        <begin position="122"/>
        <end position="144"/>
    </location>
</feature>
<dbReference type="InterPro" id="IPR021414">
    <property type="entry name" value="DUF3054"/>
</dbReference>
<dbReference type="PANTHER" id="PTHR35283:SF3">
    <property type="entry name" value="T12C22.21 PROTEIN"/>
    <property type="match status" value="1"/>
</dbReference>
<sequence length="166" mass="18642">MAVKDNTTVAGSALQASKPTNKKESQRLWILVFGDILAFIIFAVIGRQSHGEDAGLSAILRVLWTAFPFALSWFLIAPFMGAFRRDLMNEPKQMARKTAWAWVASWPLGVILHFVFEQSLPTAVTALTFGLVTLITNMVFLFVWRIPFAIANHSKDSQEHLVHTKK</sequence>
<evidence type="ECO:0000313" key="2">
    <source>
        <dbReference type="EMBL" id="GCE25886.1"/>
    </source>
</evidence>
<proteinExistence type="predicted"/>
<evidence type="ECO:0008006" key="4">
    <source>
        <dbReference type="Google" id="ProtNLM"/>
    </source>
</evidence>
<keyword evidence="3" id="KW-1185">Reference proteome</keyword>
<dbReference type="EMBL" id="BIFT01000001">
    <property type="protein sequence ID" value="GCE25886.1"/>
    <property type="molecule type" value="Genomic_DNA"/>
</dbReference>
<feature type="transmembrane region" description="Helical" evidence="1">
    <location>
        <begin position="28"/>
        <end position="46"/>
    </location>
</feature>
<organism evidence="2 3">
    <name type="scientific">Dictyobacter alpinus</name>
    <dbReference type="NCBI Taxonomy" id="2014873"/>
    <lineage>
        <taxon>Bacteria</taxon>
        <taxon>Bacillati</taxon>
        <taxon>Chloroflexota</taxon>
        <taxon>Ktedonobacteria</taxon>
        <taxon>Ktedonobacterales</taxon>
        <taxon>Dictyobacteraceae</taxon>
        <taxon>Dictyobacter</taxon>
    </lineage>
</organism>
<protein>
    <recommendedName>
        <fullName evidence="4">DUF3054 domain-containing protein</fullName>
    </recommendedName>
</protein>
<keyword evidence="1" id="KW-1133">Transmembrane helix</keyword>
<dbReference type="OrthoDB" id="160335at2"/>
<name>A0A402B3G5_9CHLR</name>
<comment type="caution">
    <text evidence="2">The sequence shown here is derived from an EMBL/GenBank/DDBJ whole genome shotgun (WGS) entry which is preliminary data.</text>
</comment>
<reference evidence="3" key="1">
    <citation type="submission" date="2018-12" db="EMBL/GenBank/DDBJ databases">
        <title>Tengunoibacter tsumagoiensis gen. nov., sp. nov., Dictyobacter kobayashii sp. nov., D. alpinus sp. nov., and D. joshuensis sp. nov. and description of Dictyobacteraceae fam. nov. within the order Ktedonobacterales isolated from Tengu-no-mugimeshi.</title>
        <authorList>
            <person name="Wang C.M."/>
            <person name="Zheng Y."/>
            <person name="Sakai Y."/>
            <person name="Toyoda A."/>
            <person name="Minakuchi Y."/>
            <person name="Abe K."/>
            <person name="Yokota A."/>
            <person name="Yabe S."/>
        </authorList>
    </citation>
    <scope>NUCLEOTIDE SEQUENCE [LARGE SCALE GENOMIC DNA]</scope>
    <source>
        <strain evidence="3">Uno16</strain>
    </source>
</reference>